<keyword evidence="3" id="KW-1185">Reference proteome</keyword>
<protein>
    <submittedName>
        <fullName evidence="2">Uncharacterized protein</fullName>
    </submittedName>
</protein>
<feature type="region of interest" description="Disordered" evidence="1">
    <location>
        <begin position="203"/>
        <end position="223"/>
    </location>
</feature>
<dbReference type="Proteomes" id="UP000552097">
    <property type="component" value="Unassembled WGS sequence"/>
</dbReference>
<feature type="region of interest" description="Disordered" evidence="1">
    <location>
        <begin position="136"/>
        <end position="179"/>
    </location>
</feature>
<feature type="compositionally biased region" description="Basic and acidic residues" evidence="1">
    <location>
        <begin position="151"/>
        <end position="166"/>
    </location>
</feature>
<feature type="region of interest" description="Disordered" evidence="1">
    <location>
        <begin position="255"/>
        <end position="294"/>
    </location>
</feature>
<gene>
    <name evidence="2" type="ORF">F4560_004518</name>
</gene>
<name>A0A7W9HM40_9PSEU</name>
<evidence type="ECO:0000313" key="3">
    <source>
        <dbReference type="Proteomes" id="UP000552097"/>
    </source>
</evidence>
<feature type="compositionally biased region" description="Low complexity" evidence="1">
    <location>
        <begin position="258"/>
        <end position="271"/>
    </location>
</feature>
<dbReference type="AlphaFoldDB" id="A0A7W9HM40"/>
<evidence type="ECO:0000313" key="2">
    <source>
        <dbReference type="EMBL" id="MBB5804750.1"/>
    </source>
</evidence>
<comment type="caution">
    <text evidence="2">The sequence shown here is derived from an EMBL/GenBank/DDBJ whole genome shotgun (WGS) entry which is preliminary data.</text>
</comment>
<sequence length="294" mass="31340">MSLAREPDTTPTTPTTKTRGRVEPDIDPASTPVPGRTYPAPPGVVRSLALALQRTAGNGAATALVKGSGPTVQRADIVEEPRYVQSGVLRGEKTDGGLKNAEFDFKAKFTPMPKGADRHPLEVRQDIRWDEEYEETAGSAPPHFGGAAAGDWHEDRFPDTDAEGDRPAAPGTRYGHRDGPYANQFQELEGDFDKYVEAGHGSTSERLLGEQYDGSDSPKVLPGSQGKFDFRLRAVDTSKGGQVVATSETLTVDWNDDATAPLPTGATGAAPRFAGSPLVADVADGPSWERDPRG</sequence>
<proteinExistence type="predicted"/>
<reference evidence="2 3" key="1">
    <citation type="submission" date="2020-08" db="EMBL/GenBank/DDBJ databases">
        <title>Sequencing the genomes of 1000 actinobacteria strains.</title>
        <authorList>
            <person name="Klenk H.-P."/>
        </authorList>
    </citation>
    <scope>NUCLEOTIDE SEQUENCE [LARGE SCALE GENOMIC DNA]</scope>
    <source>
        <strain evidence="2 3">DSM 45486</strain>
    </source>
</reference>
<evidence type="ECO:0000256" key="1">
    <source>
        <dbReference type="SAM" id="MobiDB-lite"/>
    </source>
</evidence>
<dbReference type="EMBL" id="JACHMO010000001">
    <property type="protein sequence ID" value="MBB5804750.1"/>
    <property type="molecule type" value="Genomic_DNA"/>
</dbReference>
<feature type="region of interest" description="Disordered" evidence="1">
    <location>
        <begin position="1"/>
        <end position="40"/>
    </location>
</feature>
<accession>A0A7W9HM40</accession>
<organism evidence="2 3">
    <name type="scientific">Saccharothrix ecbatanensis</name>
    <dbReference type="NCBI Taxonomy" id="1105145"/>
    <lineage>
        <taxon>Bacteria</taxon>
        <taxon>Bacillati</taxon>
        <taxon>Actinomycetota</taxon>
        <taxon>Actinomycetes</taxon>
        <taxon>Pseudonocardiales</taxon>
        <taxon>Pseudonocardiaceae</taxon>
        <taxon>Saccharothrix</taxon>
    </lineage>
</organism>
<dbReference type="RefSeq" id="WP_184922815.1">
    <property type="nucleotide sequence ID" value="NZ_JACHMO010000001.1"/>
</dbReference>